<accession>A0AA40KT98</accession>
<evidence type="ECO:0000313" key="3">
    <source>
        <dbReference type="Proteomes" id="UP001177670"/>
    </source>
</evidence>
<dbReference type="Proteomes" id="UP001177670">
    <property type="component" value="Unassembled WGS sequence"/>
</dbReference>
<evidence type="ECO:0000256" key="1">
    <source>
        <dbReference type="SAM" id="MobiDB-lite"/>
    </source>
</evidence>
<organism evidence="2 3">
    <name type="scientific">Melipona bicolor</name>
    <dbReference type="NCBI Taxonomy" id="60889"/>
    <lineage>
        <taxon>Eukaryota</taxon>
        <taxon>Metazoa</taxon>
        <taxon>Ecdysozoa</taxon>
        <taxon>Arthropoda</taxon>
        <taxon>Hexapoda</taxon>
        <taxon>Insecta</taxon>
        <taxon>Pterygota</taxon>
        <taxon>Neoptera</taxon>
        <taxon>Endopterygota</taxon>
        <taxon>Hymenoptera</taxon>
        <taxon>Apocrita</taxon>
        <taxon>Aculeata</taxon>
        <taxon>Apoidea</taxon>
        <taxon>Anthophila</taxon>
        <taxon>Apidae</taxon>
        <taxon>Melipona</taxon>
    </lineage>
</organism>
<keyword evidence="3" id="KW-1185">Reference proteome</keyword>
<feature type="region of interest" description="Disordered" evidence="1">
    <location>
        <begin position="1"/>
        <end position="22"/>
    </location>
</feature>
<name>A0AA40KT98_9HYME</name>
<dbReference type="AlphaFoldDB" id="A0AA40KT98"/>
<gene>
    <name evidence="2" type="ORF">K0M31_016197</name>
</gene>
<comment type="caution">
    <text evidence="2">The sequence shown here is derived from an EMBL/GenBank/DDBJ whole genome shotgun (WGS) entry which is preliminary data.</text>
</comment>
<sequence length="121" mass="14210">MRHGVGLTRRRCAEKKRNRSESRTKWSSHFFELSWWNVEKEGKEERRRLMASVETSVTSATKPSVPNATNRFTDYLPINSPLLSHIGPFFRQIHSIPCPVTRIYGVPTYHLREIILYYLCS</sequence>
<dbReference type="EMBL" id="JAHYIQ010000005">
    <property type="protein sequence ID" value="KAK1132059.1"/>
    <property type="molecule type" value="Genomic_DNA"/>
</dbReference>
<feature type="compositionally biased region" description="Basic residues" evidence="1">
    <location>
        <begin position="1"/>
        <end position="18"/>
    </location>
</feature>
<evidence type="ECO:0000313" key="2">
    <source>
        <dbReference type="EMBL" id="KAK1132059.1"/>
    </source>
</evidence>
<proteinExistence type="predicted"/>
<reference evidence="2" key="1">
    <citation type="submission" date="2021-10" db="EMBL/GenBank/DDBJ databases">
        <title>Melipona bicolor Genome sequencing and assembly.</title>
        <authorList>
            <person name="Araujo N.S."/>
            <person name="Arias M.C."/>
        </authorList>
    </citation>
    <scope>NUCLEOTIDE SEQUENCE</scope>
    <source>
        <strain evidence="2">USP_2M_L1-L4_2017</strain>
        <tissue evidence="2">Whole body</tissue>
    </source>
</reference>
<protein>
    <submittedName>
        <fullName evidence="2">Uncharacterized protein</fullName>
    </submittedName>
</protein>